<keyword evidence="3" id="KW-1185">Reference proteome</keyword>
<dbReference type="PANTHER" id="PTHR34846">
    <property type="entry name" value="4-CARBOXYMUCONOLACTONE DECARBOXYLASE FAMILY PROTEIN (AFU_ORTHOLOGUE AFUA_6G11590)"/>
    <property type="match status" value="1"/>
</dbReference>
<dbReference type="PANTHER" id="PTHR34846:SF11">
    <property type="entry name" value="4-CARBOXYMUCONOLACTONE DECARBOXYLASE FAMILY PROTEIN (AFU_ORTHOLOGUE AFUA_6G11590)"/>
    <property type="match status" value="1"/>
</dbReference>
<gene>
    <name evidence="2" type="ORF">PAC_07300</name>
</gene>
<evidence type="ECO:0000313" key="2">
    <source>
        <dbReference type="EMBL" id="CZR57411.1"/>
    </source>
</evidence>
<sequence length="239" mass="25810">MFASLNGVLVVLTLLSLTVSYNTSLPFLAVIEYQSTSRIEYCTPPQSPSRTPPIKPSDLTAEQKEANDFLIAWQDDDEALLGPFPVYLAIPAWVKPFVGTLQAIGQVPGVSATARETVILATSSHCKTVYEHERTALNSIGQTKEQIQMIIVGQTPEDLDAGSSVAYNVAKELLTKPGPLKKESWDALVRKFGKQGALAVVHYVGNYAYASILMNAIATPLPEGSSSWSNCGMFCPLSS</sequence>
<dbReference type="OrthoDB" id="2567457at2759"/>
<keyword evidence="1" id="KW-0732">Signal</keyword>
<feature type="chain" id="PRO_5013245055" description="Carboxymuconolactone decarboxylase-like domain-containing protein" evidence="1">
    <location>
        <begin position="21"/>
        <end position="239"/>
    </location>
</feature>
<proteinExistence type="predicted"/>
<name>A0A1L7WXA8_9HELO</name>
<organism evidence="2 3">
    <name type="scientific">Phialocephala subalpina</name>
    <dbReference type="NCBI Taxonomy" id="576137"/>
    <lineage>
        <taxon>Eukaryota</taxon>
        <taxon>Fungi</taxon>
        <taxon>Dikarya</taxon>
        <taxon>Ascomycota</taxon>
        <taxon>Pezizomycotina</taxon>
        <taxon>Leotiomycetes</taxon>
        <taxon>Helotiales</taxon>
        <taxon>Mollisiaceae</taxon>
        <taxon>Phialocephala</taxon>
        <taxon>Phialocephala fortinii species complex</taxon>
    </lineage>
</organism>
<evidence type="ECO:0000256" key="1">
    <source>
        <dbReference type="SAM" id="SignalP"/>
    </source>
</evidence>
<evidence type="ECO:0000313" key="3">
    <source>
        <dbReference type="Proteomes" id="UP000184330"/>
    </source>
</evidence>
<dbReference type="Proteomes" id="UP000184330">
    <property type="component" value="Unassembled WGS sequence"/>
</dbReference>
<dbReference type="EMBL" id="FJOG01000010">
    <property type="protein sequence ID" value="CZR57411.1"/>
    <property type="molecule type" value="Genomic_DNA"/>
</dbReference>
<dbReference type="SUPFAM" id="SSF69118">
    <property type="entry name" value="AhpD-like"/>
    <property type="match status" value="1"/>
</dbReference>
<dbReference type="Gene3D" id="1.20.1290.10">
    <property type="entry name" value="AhpD-like"/>
    <property type="match status" value="1"/>
</dbReference>
<protein>
    <recommendedName>
        <fullName evidence="4">Carboxymuconolactone decarboxylase-like domain-containing protein</fullName>
    </recommendedName>
</protein>
<dbReference type="AlphaFoldDB" id="A0A1L7WXA8"/>
<reference evidence="2 3" key="1">
    <citation type="submission" date="2016-03" db="EMBL/GenBank/DDBJ databases">
        <authorList>
            <person name="Ploux O."/>
        </authorList>
    </citation>
    <scope>NUCLEOTIDE SEQUENCE [LARGE SCALE GENOMIC DNA]</scope>
    <source>
        <strain evidence="2 3">UAMH 11012</strain>
    </source>
</reference>
<evidence type="ECO:0008006" key="4">
    <source>
        <dbReference type="Google" id="ProtNLM"/>
    </source>
</evidence>
<dbReference type="InterPro" id="IPR029032">
    <property type="entry name" value="AhpD-like"/>
</dbReference>
<feature type="signal peptide" evidence="1">
    <location>
        <begin position="1"/>
        <end position="20"/>
    </location>
</feature>
<accession>A0A1L7WXA8</accession>